<dbReference type="KEGG" id="sfu:Sfum_2318"/>
<dbReference type="InParanoid" id="A0LKP7"/>
<organism evidence="1 2">
    <name type="scientific">Syntrophobacter fumaroxidans (strain DSM 10017 / MPOB)</name>
    <dbReference type="NCBI Taxonomy" id="335543"/>
    <lineage>
        <taxon>Bacteria</taxon>
        <taxon>Pseudomonadati</taxon>
        <taxon>Thermodesulfobacteriota</taxon>
        <taxon>Syntrophobacteria</taxon>
        <taxon>Syntrophobacterales</taxon>
        <taxon>Syntrophobacteraceae</taxon>
        <taxon>Syntrophobacter</taxon>
    </lineage>
</organism>
<protein>
    <submittedName>
        <fullName evidence="1">Uncharacterized protein</fullName>
    </submittedName>
</protein>
<evidence type="ECO:0000313" key="2">
    <source>
        <dbReference type="Proteomes" id="UP000001784"/>
    </source>
</evidence>
<name>A0LKP7_SYNFM</name>
<sequence>MSAVQGGRIGVVLSLWNRWAAYLPPARTNRWRAMYSPARSVGTLPARTSSAMFKIAGAISVGGIPRPSMWARVYLLTTAKSRPALPGRMDFSCCGNPSGPRTMYITSVLRRKTHPGNSIRIDRKVMDCLFPPEELPCGSPISNPEQPREAVTVAISVLHGT</sequence>
<dbReference type="AlphaFoldDB" id="A0LKP7"/>
<proteinExistence type="predicted"/>
<keyword evidence="2" id="KW-1185">Reference proteome</keyword>
<dbReference type="HOGENOM" id="CLU_1642884_0_0_7"/>
<gene>
    <name evidence="1" type="ordered locus">Sfum_2318</name>
</gene>
<dbReference type="EMBL" id="CP000478">
    <property type="protein sequence ID" value="ABK17999.1"/>
    <property type="molecule type" value="Genomic_DNA"/>
</dbReference>
<accession>A0LKP7</accession>
<evidence type="ECO:0000313" key="1">
    <source>
        <dbReference type="EMBL" id="ABK17999.1"/>
    </source>
</evidence>
<reference evidence="1 2" key="1">
    <citation type="submission" date="2006-10" db="EMBL/GenBank/DDBJ databases">
        <title>Complete sequence of Syntrophobacter fumaroxidans MPOB.</title>
        <authorList>
            <consortium name="US DOE Joint Genome Institute"/>
            <person name="Copeland A."/>
            <person name="Lucas S."/>
            <person name="Lapidus A."/>
            <person name="Barry K."/>
            <person name="Detter J.C."/>
            <person name="Glavina del Rio T."/>
            <person name="Hammon N."/>
            <person name="Israni S."/>
            <person name="Pitluck S."/>
            <person name="Goltsman E.G."/>
            <person name="Martinez M."/>
            <person name="Schmutz J."/>
            <person name="Larimer F."/>
            <person name="Land M."/>
            <person name="Hauser L."/>
            <person name="Kyrpides N."/>
            <person name="Kim E."/>
            <person name="Boone D.R."/>
            <person name="Brockman F."/>
            <person name="Culley D."/>
            <person name="Ferry J."/>
            <person name="Gunsalus R."/>
            <person name="McInerney M.J."/>
            <person name="Morrison M."/>
            <person name="Plugge C."/>
            <person name="Rohlin L."/>
            <person name="Scholten J."/>
            <person name="Sieber J."/>
            <person name="Stams A.J.M."/>
            <person name="Worm P."/>
            <person name="Henstra A.M."/>
            <person name="Richardson P."/>
        </authorList>
    </citation>
    <scope>NUCLEOTIDE SEQUENCE [LARGE SCALE GENOMIC DNA]</scope>
    <source>
        <strain evidence="2">DSM 10017 / MPOB</strain>
    </source>
</reference>
<dbReference type="Proteomes" id="UP000001784">
    <property type="component" value="Chromosome"/>
</dbReference>